<protein>
    <recommendedName>
        <fullName evidence="4">DUF4861 domain-containing protein</fullName>
    </recommendedName>
</protein>
<dbReference type="RefSeq" id="WP_191003868.1">
    <property type="nucleotide sequence ID" value="NZ_JACXAD010000003.1"/>
</dbReference>
<comment type="caution">
    <text evidence="2">The sequence shown here is derived from an EMBL/GenBank/DDBJ whole genome shotgun (WGS) entry which is preliminary data.</text>
</comment>
<evidence type="ECO:0008006" key="4">
    <source>
        <dbReference type="Google" id="ProtNLM"/>
    </source>
</evidence>
<dbReference type="PROSITE" id="PS51257">
    <property type="entry name" value="PROKAR_LIPOPROTEIN"/>
    <property type="match status" value="1"/>
</dbReference>
<feature type="signal peptide" evidence="1">
    <location>
        <begin position="1"/>
        <end position="19"/>
    </location>
</feature>
<keyword evidence="1" id="KW-0732">Signal</keyword>
<dbReference type="Proteomes" id="UP000612233">
    <property type="component" value="Unassembled WGS sequence"/>
</dbReference>
<evidence type="ECO:0000313" key="3">
    <source>
        <dbReference type="Proteomes" id="UP000612233"/>
    </source>
</evidence>
<accession>A0A927BBH1</accession>
<keyword evidence="3" id="KW-1185">Reference proteome</keyword>
<reference evidence="2" key="1">
    <citation type="submission" date="2020-09" db="EMBL/GenBank/DDBJ databases">
        <authorList>
            <person name="Kim M.K."/>
        </authorList>
    </citation>
    <scope>NUCLEOTIDE SEQUENCE</scope>
    <source>
        <strain evidence="2">BT664</strain>
    </source>
</reference>
<dbReference type="AlphaFoldDB" id="A0A927BBH1"/>
<name>A0A927BBH1_9BACT</name>
<organism evidence="2 3">
    <name type="scientific">Hymenobacter montanus</name>
    <dbReference type="NCBI Taxonomy" id="2771359"/>
    <lineage>
        <taxon>Bacteria</taxon>
        <taxon>Pseudomonadati</taxon>
        <taxon>Bacteroidota</taxon>
        <taxon>Cytophagia</taxon>
        <taxon>Cytophagales</taxon>
        <taxon>Hymenobacteraceae</taxon>
        <taxon>Hymenobacter</taxon>
    </lineage>
</organism>
<evidence type="ECO:0000256" key="1">
    <source>
        <dbReference type="SAM" id="SignalP"/>
    </source>
</evidence>
<sequence length="288" mass="31943">MKLLPFLPLLALLAGACQQQSPRQATVATTVATVTTATPAEITPGAVALRTSSTKLTPDMLAFLQDNDLSPLWRNLAQHQEHELAVHNGFFGVDNYRIEFVFTSITRDATDPALFLVTGKNRYKKTISPFTGSIRITQLLNEQPSTPDIELQEDVVRVALGTFEFSEQLGTRTDGIFRGTMALDFFFNKNGNLEVYPFSGGKYGARGAGYRFTGNWASKSTNKTKPVMFAAQFDEIANEVLEDFSIGERDLELNPKYAKLGWENYWENEEWWAEPGAALAQVGNSKGL</sequence>
<proteinExistence type="predicted"/>
<feature type="chain" id="PRO_5037295777" description="DUF4861 domain-containing protein" evidence="1">
    <location>
        <begin position="20"/>
        <end position="288"/>
    </location>
</feature>
<dbReference type="EMBL" id="JACXAD010000003">
    <property type="protein sequence ID" value="MBD2767042.1"/>
    <property type="molecule type" value="Genomic_DNA"/>
</dbReference>
<gene>
    <name evidence="2" type="ORF">IC235_03930</name>
</gene>
<evidence type="ECO:0000313" key="2">
    <source>
        <dbReference type="EMBL" id="MBD2767042.1"/>
    </source>
</evidence>